<feature type="transmembrane region" description="Helical" evidence="1">
    <location>
        <begin position="80"/>
        <end position="100"/>
    </location>
</feature>
<evidence type="ECO:0000313" key="3">
    <source>
        <dbReference type="Proteomes" id="UP000516046"/>
    </source>
</evidence>
<keyword evidence="3" id="KW-1185">Reference proteome</keyword>
<dbReference type="PANTHER" id="PTHR38450">
    <property type="entry name" value="STAGE V SPORULATION PROTEIN AC-RELATED"/>
    <property type="match status" value="1"/>
</dbReference>
<dbReference type="NCBIfam" id="TIGR02838">
    <property type="entry name" value="spore_V_AC"/>
    <property type="match status" value="1"/>
</dbReference>
<keyword evidence="1" id="KW-0812">Transmembrane</keyword>
<keyword evidence="1" id="KW-0472">Membrane</keyword>
<protein>
    <submittedName>
        <fullName evidence="2">Stage V sporulation protein AC</fullName>
    </submittedName>
</protein>
<dbReference type="AlphaFoldDB" id="A0A7G9WHR9"/>
<gene>
    <name evidence="2" type="primary">spoVAC</name>
    <name evidence="2" type="ORF">H6X83_00755</name>
</gene>
<dbReference type="InterPro" id="IPR014203">
    <property type="entry name" value="Spore_V_AC"/>
</dbReference>
<feature type="transmembrane region" description="Helical" evidence="1">
    <location>
        <begin position="120"/>
        <end position="144"/>
    </location>
</feature>
<feature type="transmembrane region" description="Helical" evidence="1">
    <location>
        <begin position="21"/>
        <end position="43"/>
    </location>
</feature>
<dbReference type="InterPro" id="IPR005562">
    <property type="entry name" value="SpoVA"/>
</dbReference>
<name>A0A7G9WHR9_9FIRM</name>
<evidence type="ECO:0000313" key="2">
    <source>
        <dbReference type="EMBL" id="QNO18231.1"/>
    </source>
</evidence>
<dbReference type="KEGG" id="caml:H6X83_00755"/>
<dbReference type="Pfam" id="PF03862">
    <property type="entry name" value="SpoVAC_SpoVAEB"/>
    <property type="match status" value="1"/>
</dbReference>
<keyword evidence="1" id="KW-1133">Transmembrane helix</keyword>
<dbReference type="RefSeq" id="WP_212507297.1">
    <property type="nucleotide sequence ID" value="NZ_CP060696.1"/>
</dbReference>
<dbReference type="Proteomes" id="UP000516046">
    <property type="component" value="Chromosome"/>
</dbReference>
<accession>A0A7G9WHR9</accession>
<reference evidence="2 3" key="1">
    <citation type="submission" date="2020-08" db="EMBL/GenBank/DDBJ databases">
        <authorList>
            <person name="Ren C."/>
            <person name="Gu Y."/>
            <person name="Xu Y."/>
        </authorList>
    </citation>
    <scope>NUCLEOTIDE SEQUENCE [LARGE SCALE GENOMIC DNA]</scope>
    <source>
        <strain evidence="2 3">LBM18003</strain>
    </source>
</reference>
<dbReference type="PANTHER" id="PTHR38450:SF1">
    <property type="entry name" value="STAGE V SPORULATION PROTEIN AC"/>
    <property type="match status" value="1"/>
</dbReference>
<evidence type="ECO:0000256" key="1">
    <source>
        <dbReference type="SAM" id="Phobius"/>
    </source>
</evidence>
<proteinExistence type="predicted"/>
<organism evidence="2 3">
    <name type="scientific">Caproicibacterium amylolyticum</name>
    <dbReference type="NCBI Taxonomy" id="2766537"/>
    <lineage>
        <taxon>Bacteria</taxon>
        <taxon>Bacillati</taxon>
        <taxon>Bacillota</taxon>
        <taxon>Clostridia</taxon>
        <taxon>Eubacteriales</taxon>
        <taxon>Oscillospiraceae</taxon>
        <taxon>Caproicibacterium</taxon>
    </lineage>
</organism>
<sequence>MQVSQQQYKKMYEKTSPNSNLFVDCLWAFCVGGAICALGQALGNLYMMVVQDLQVARTWVSVTLVALAAILTACKIYDNIAKYAGAGTIVPITGFANSIVSPAMEFKSEGLVLGLGAKMFTVAGPVLVYGTTASVIYGLILYFFHLY</sequence>
<feature type="transmembrane region" description="Helical" evidence="1">
    <location>
        <begin position="55"/>
        <end position="73"/>
    </location>
</feature>
<dbReference type="EMBL" id="CP060696">
    <property type="protein sequence ID" value="QNO18231.1"/>
    <property type="molecule type" value="Genomic_DNA"/>
</dbReference>